<dbReference type="PANTHER" id="PTHR34580:SF3">
    <property type="entry name" value="PROTEIN PAFB"/>
    <property type="match status" value="1"/>
</dbReference>
<dbReference type="PROSITE" id="PS52050">
    <property type="entry name" value="WYL"/>
    <property type="match status" value="1"/>
</dbReference>
<dbReference type="PANTHER" id="PTHR34580">
    <property type="match status" value="1"/>
</dbReference>
<protein>
    <submittedName>
        <fullName evidence="4">WYL domain-containing protein</fullName>
    </submittedName>
</protein>
<feature type="compositionally biased region" description="Low complexity" evidence="1">
    <location>
        <begin position="335"/>
        <end position="347"/>
    </location>
</feature>
<gene>
    <name evidence="4" type="ORF">GCM10009851_34480</name>
</gene>
<organism evidence="4 5">
    <name type="scientific">Herbiconiux moechotypicola</name>
    <dbReference type="NCBI Taxonomy" id="637393"/>
    <lineage>
        <taxon>Bacteria</taxon>
        <taxon>Bacillati</taxon>
        <taxon>Actinomycetota</taxon>
        <taxon>Actinomycetes</taxon>
        <taxon>Micrococcales</taxon>
        <taxon>Microbacteriaceae</taxon>
        <taxon>Herbiconiux</taxon>
    </lineage>
</organism>
<evidence type="ECO:0000259" key="2">
    <source>
        <dbReference type="Pfam" id="PF13280"/>
    </source>
</evidence>
<name>A0ABN3E124_9MICO</name>
<dbReference type="Pfam" id="PF25583">
    <property type="entry name" value="WCX"/>
    <property type="match status" value="1"/>
</dbReference>
<evidence type="ECO:0000259" key="3">
    <source>
        <dbReference type="Pfam" id="PF25583"/>
    </source>
</evidence>
<dbReference type="InterPro" id="IPR026881">
    <property type="entry name" value="WYL_dom"/>
</dbReference>
<dbReference type="EMBL" id="BAAAQY010000012">
    <property type="protein sequence ID" value="GAA2246190.1"/>
    <property type="molecule type" value="Genomic_DNA"/>
</dbReference>
<comment type="caution">
    <text evidence="4">The sequence shown here is derived from an EMBL/GenBank/DDBJ whole genome shotgun (WGS) entry which is preliminary data.</text>
</comment>
<dbReference type="Pfam" id="PF13280">
    <property type="entry name" value="WYL"/>
    <property type="match status" value="1"/>
</dbReference>
<reference evidence="4 5" key="1">
    <citation type="journal article" date="2019" name="Int. J. Syst. Evol. Microbiol.">
        <title>The Global Catalogue of Microorganisms (GCM) 10K type strain sequencing project: providing services to taxonomists for standard genome sequencing and annotation.</title>
        <authorList>
            <consortium name="The Broad Institute Genomics Platform"/>
            <consortium name="The Broad Institute Genome Sequencing Center for Infectious Disease"/>
            <person name="Wu L."/>
            <person name="Ma J."/>
        </authorList>
    </citation>
    <scope>NUCLEOTIDE SEQUENCE [LARGE SCALE GENOMIC DNA]</scope>
    <source>
        <strain evidence="4 5">JCM 16117</strain>
    </source>
</reference>
<evidence type="ECO:0000313" key="5">
    <source>
        <dbReference type="Proteomes" id="UP001500929"/>
    </source>
</evidence>
<evidence type="ECO:0000256" key="1">
    <source>
        <dbReference type="SAM" id="MobiDB-lite"/>
    </source>
</evidence>
<evidence type="ECO:0000313" key="4">
    <source>
        <dbReference type="EMBL" id="GAA2246190.1"/>
    </source>
</evidence>
<accession>A0ABN3E124</accession>
<dbReference type="RefSeq" id="WP_259480777.1">
    <property type="nucleotide sequence ID" value="NZ_BAAAQY010000012.1"/>
</dbReference>
<dbReference type="Proteomes" id="UP001500929">
    <property type="component" value="Unassembled WGS sequence"/>
</dbReference>
<proteinExistence type="predicted"/>
<feature type="region of interest" description="Disordered" evidence="1">
    <location>
        <begin position="330"/>
        <end position="353"/>
    </location>
</feature>
<feature type="domain" description="WYL" evidence="2">
    <location>
        <begin position="161"/>
        <end position="227"/>
    </location>
</feature>
<keyword evidence="5" id="KW-1185">Reference proteome</keyword>
<dbReference type="InterPro" id="IPR057727">
    <property type="entry name" value="WCX_dom"/>
</dbReference>
<feature type="domain" description="WCX" evidence="3">
    <location>
        <begin position="279"/>
        <end position="327"/>
    </location>
</feature>
<dbReference type="InterPro" id="IPR051534">
    <property type="entry name" value="CBASS_pafABC_assoc_protein"/>
</dbReference>
<sequence length="353" mass="38561">MAPEKLTPAPVPVEERLFSLVLALLATETGLTKNEILSTVQGYRQRYRSGGDNASLERQFERDKDDIRELGVPLETLESPGDPGNNQQLRYRIPRTAYELPADIAFSAAETTLLNLAAMAWREGSLSRESRRALLKLRSTGVETTEPVLGYAPRIRTRDSAFEPLSTALARRVSARFLYLKPGDPAARMRTVAPLALVQHQGRWHLKATDLDLDEPRTFLLSRISGAVTLGRKPLDLPAADYAALALAELDAIWDANVAELEVQNGTDAQLRLSRRRGAEDAGDGRIRLHFTDTALLADELAGFGPEVRVLGPAQLVESVVDRLRAVSAAHRDTASGTTAPGTTSPGIEQEAR</sequence>